<evidence type="ECO:0000256" key="3">
    <source>
        <dbReference type="ARBA" id="ARBA00023125"/>
    </source>
</evidence>
<keyword evidence="2" id="KW-0805">Transcription regulation</keyword>
<dbReference type="InterPro" id="IPR036421">
    <property type="entry name" value="Fe_dep_repressor_sf"/>
</dbReference>
<dbReference type="InterPro" id="IPR050536">
    <property type="entry name" value="DtxR_MntR_Metal-Reg"/>
</dbReference>
<dbReference type="InterPro" id="IPR036388">
    <property type="entry name" value="WH-like_DNA-bd_sf"/>
</dbReference>
<feature type="domain" description="HTH arsR-type" evidence="6">
    <location>
        <begin position="1"/>
        <end position="90"/>
    </location>
</feature>
<sequence length="154" mass="17747">MTISQEEYLKTIYFLLKENKKARVTDIATTLGYSKASVNKAIKLLKEMNMINYESYGDVQLTKEGEKQAKNIVNKHNILKAFLIEVLNVNQGTAEEEAKSMKHAISEDTAEKFANYIKSIIPVQELECNYDLESEKCKTCIRLKTKKRFDQNNK</sequence>
<evidence type="ECO:0000313" key="8">
    <source>
        <dbReference type="Proteomes" id="UP000824093"/>
    </source>
</evidence>
<proteinExistence type="inferred from homology"/>
<dbReference type="PROSITE" id="PS50944">
    <property type="entry name" value="HTH_DTXR"/>
    <property type="match status" value="1"/>
</dbReference>
<reference evidence="7" key="1">
    <citation type="submission" date="2020-10" db="EMBL/GenBank/DDBJ databases">
        <authorList>
            <person name="Gilroy R."/>
        </authorList>
    </citation>
    <scope>NUCLEOTIDE SEQUENCE</scope>
    <source>
        <strain evidence="7">CHK195-15760</strain>
    </source>
</reference>
<keyword evidence="3" id="KW-0238">DNA-binding</keyword>
<reference evidence="7" key="2">
    <citation type="journal article" date="2021" name="PeerJ">
        <title>Extensive microbial diversity within the chicken gut microbiome revealed by metagenomics and culture.</title>
        <authorList>
            <person name="Gilroy R."/>
            <person name="Ravi A."/>
            <person name="Getino M."/>
            <person name="Pursley I."/>
            <person name="Horton D.L."/>
            <person name="Alikhan N.F."/>
            <person name="Baker D."/>
            <person name="Gharbi K."/>
            <person name="Hall N."/>
            <person name="Watson M."/>
            <person name="Adriaenssens E.M."/>
            <person name="Foster-Nyarko E."/>
            <person name="Jarju S."/>
            <person name="Secka A."/>
            <person name="Antonio M."/>
            <person name="Oren A."/>
            <person name="Chaudhuri R.R."/>
            <person name="La Ragione R."/>
            <person name="Hildebrand F."/>
            <person name="Pallen M.J."/>
        </authorList>
    </citation>
    <scope>NUCLEOTIDE SEQUENCE</scope>
    <source>
        <strain evidence="7">CHK195-15760</strain>
    </source>
</reference>
<dbReference type="SUPFAM" id="SSF47979">
    <property type="entry name" value="Iron-dependent repressor protein, dimerization domain"/>
    <property type="match status" value="1"/>
</dbReference>
<evidence type="ECO:0000313" key="7">
    <source>
        <dbReference type="EMBL" id="HIU51621.1"/>
    </source>
</evidence>
<organism evidence="7 8">
    <name type="scientific">Candidatus Merdicola faecigallinarum</name>
    <dbReference type="NCBI Taxonomy" id="2840862"/>
    <lineage>
        <taxon>Bacteria</taxon>
        <taxon>Bacillati</taxon>
        <taxon>Bacillota</taxon>
        <taxon>Clostridia</taxon>
        <taxon>Candidatus Merdicola</taxon>
    </lineage>
</organism>
<protein>
    <submittedName>
        <fullName evidence="7">Metal-dependent transcriptional regulator</fullName>
    </submittedName>
</protein>
<dbReference type="Proteomes" id="UP000824093">
    <property type="component" value="Unassembled WGS sequence"/>
</dbReference>
<accession>A0A9D1S982</accession>
<gene>
    <name evidence="7" type="ORF">IAB70_03255</name>
</gene>
<evidence type="ECO:0000256" key="1">
    <source>
        <dbReference type="ARBA" id="ARBA00007871"/>
    </source>
</evidence>
<dbReference type="Pfam" id="PF01325">
    <property type="entry name" value="Fe_dep_repress"/>
    <property type="match status" value="1"/>
</dbReference>
<comment type="similarity">
    <text evidence="1">Belongs to the DtxR/MntR family.</text>
</comment>
<evidence type="ECO:0000256" key="4">
    <source>
        <dbReference type="ARBA" id="ARBA00023163"/>
    </source>
</evidence>
<dbReference type="PANTHER" id="PTHR33238">
    <property type="entry name" value="IRON (METAL) DEPENDENT REPRESSOR, DTXR FAMILY"/>
    <property type="match status" value="1"/>
</dbReference>
<name>A0A9D1S982_9FIRM</name>
<dbReference type="GO" id="GO:0003677">
    <property type="term" value="F:DNA binding"/>
    <property type="evidence" value="ECO:0007669"/>
    <property type="project" value="UniProtKB-KW"/>
</dbReference>
<dbReference type="PANTHER" id="PTHR33238:SF7">
    <property type="entry name" value="IRON-DEPENDENT TRANSCRIPTIONAL REGULATOR"/>
    <property type="match status" value="1"/>
</dbReference>
<dbReference type="GO" id="GO:0003700">
    <property type="term" value="F:DNA-binding transcription factor activity"/>
    <property type="evidence" value="ECO:0007669"/>
    <property type="project" value="InterPro"/>
</dbReference>
<dbReference type="InterPro" id="IPR001367">
    <property type="entry name" value="Fe_dep_repressor"/>
</dbReference>
<dbReference type="InterPro" id="IPR022689">
    <property type="entry name" value="Iron_dep_repressor"/>
</dbReference>
<dbReference type="InterPro" id="IPR022687">
    <property type="entry name" value="HTH_DTXR"/>
</dbReference>
<dbReference type="AlphaFoldDB" id="A0A9D1S982"/>
<dbReference type="InterPro" id="IPR001845">
    <property type="entry name" value="HTH_ArsR_DNA-bd_dom"/>
</dbReference>
<feature type="domain" description="HTH dtxR-type" evidence="5">
    <location>
        <begin position="1"/>
        <end position="62"/>
    </location>
</feature>
<evidence type="ECO:0000259" key="6">
    <source>
        <dbReference type="PROSITE" id="PS50987"/>
    </source>
</evidence>
<keyword evidence="4" id="KW-0804">Transcription</keyword>
<comment type="caution">
    <text evidence="7">The sequence shown here is derived from an EMBL/GenBank/DDBJ whole genome shotgun (WGS) entry which is preliminary data.</text>
</comment>
<dbReference type="EMBL" id="DVNH01000022">
    <property type="protein sequence ID" value="HIU51621.1"/>
    <property type="molecule type" value="Genomic_DNA"/>
</dbReference>
<dbReference type="SMART" id="SM00529">
    <property type="entry name" value="HTH_DTXR"/>
    <property type="match status" value="1"/>
</dbReference>
<dbReference type="GO" id="GO:0046983">
    <property type="term" value="F:protein dimerization activity"/>
    <property type="evidence" value="ECO:0007669"/>
    <property type="project" value="InterPro"/>
</dbReference>
<evidence type="ECO:0000259" key="5">
    <source>
        <dbReference type="PROSITE" id="PS50944"/>
    </source>
</evidence>
<dbReference type="Gene3D" id="1.10.60.10">
    <property type="entry name" value="Iron dependent repressor, metal binding and dimerisation domain"/>
    <property type="match status" value="1"/>
</dbReference>
<dbReference type="Pfam" id="PF02742">
    <property type="entry name" value="Fe_dep_repr_C"/>
    <property type="match status" value="1"/>
</dbReference>
<dbReference type="SUPFAM" id="SSF46785">
    <property type="entry name" value="Winged helix' DNA-binding domain"/>
    <property type="match status" value="1"/>
</dbReference>
<dbReference type="GO" id="GO:0046914">
    <property type="term" value="F:transition metal ion binding"/>
    <property type="evidence" value="ECO:0007669"/>
    <property type="project" value="InterPro"/>
</dbReference>
<dbReference type="InterPro" id="IPR036390">
    <property type="entry name" value="WH_DNA-bd_sf"/>
</dbReference>
<dbReference type="PROSITE" id="PS50987">
    <property type="entry name" value="HTH_ARSR_2"/>
    <property type="match status" value="1"/>
</dbReference>
<dbReference type="Gene3D" id="1.10.10.10">
    <property type="entry name" value="Winged helix-like DNA-binding domain superfamily/Winged helix DNA-binding domain"/>
    <property type="match status" value="1"/>
</dbReference>
<evidence type="ECO:0000256" key="2">
    <source>
        <dbReference type="ARBA" id="ARBA00023015"/>
    </source>
</evidence>